<dbReference type="Proteomes" id="UP000008021">
    <property type="component" value="Chromosome 1"/>
</dbReference>
<dbReference type="EnsemblPlants" id="OMERI01G32710.1">
    <property type="protein sequence ID" value="OMERI01G32710.1"/>
    <property type="gene ID" value="OMERI01G32710"/>
</dbReference>
<dbReference type="AlphaFoldDB" id="A0A0E0C9M4"/>
<keyword evidence="3" id="KW-1185">Reference proteome</keyword>
<accession>A0A0E0C9M4</accession>
<reference evidence="2" key="1">
    <citation type="submission" date="2015-04" db="UniProtKB">
        <authorList>
            <consortium name="EnsemblPlants"/>
        </authorList>
    </citation>
    <scope>IDENTIFICATION</scope>
</reference>
<sequence length="120" mass="12687">MDMAAPEESFLTAARDHPSSLRAAAPVADLEADELPAMRIEAGQGQQVPDGVNQGKWLCGGMASSEVALQGQRGGLEPLARSPQRASPKGSHAIVVHCQRIMATTWRLGTTRQITTACIP</sequence>
<evidence type="ECO:0000313" key="2">
    <source>
        <dbReference type="EnsemblPlants" id="OMERI01G32710.1"/>
    </source>
</evidence>
<dbReference type="HOGENOM" id="CLU_2053387_0_0_1"/>
<dbReference type="Gramene" id="OMERI01G32710.1">
    <property type="protein sequence ID" value="OMERI01G32710.1"/>
    <property type="gene ID" value="OMERI01G32710"/>
</dbReference>
<name>A0A0E0C9M4_9ORYZ</name>
<protein>
    <submittedName>
        <fullName evidence="2">Uncharacterized protein</fullName>
    </submittedName>
</protein>
<feature type="region of interest" description="Disordered" evidence="1">
    <location>
        <begin position="1"/>
        <end position="22"/>
    </location>
</feature>
<reference evidence="2" key="2">
    <citation type="submission" date="2018-05" db="EMBL/GenBank/DDBJ databases">
        <title>OmerRS3 (Oryza meridionalis Reference Sequence Version 3).</title>
        <authorList>
            <person name="Zhang J."/>
            <person name="Kudrna D."/>
            <person name="Lee S."/>
            <person name="Talag J."/>
            <person name="Welchert J."/>
            <person name="Wing R.A."/>
        </authorList>
    </citation>
    <scope>NUCLEOTIDE SEQUENCE [LARGE SCALE GENOMIC DNA]</scope>
    <source>
        <strain evidence="2">cv. OR44</strain>
    </source>
</reference>
<proteinExistence type="predicted"/>
<evidence type="ECO:0000313" key="3">
    <source>
        <dbReference type="Proteomes" id="UP000008021"/>
    </source>
</evidence>
<organism evidence="2">
    <name type="scientific">Oryza meridionalis</name>
    <dbReference type="NCBI Taxonomy" id="40149"/>
    <lineage>
        <taxon>Eukaryota</taxon>
        <taxon>Viridiplantae</taxon>
        <taxon>Streptophyta</taxon>
        <taxon>Embryophyta</taxon>
        <taxon>Tracheophyta</taxon>
        <taxon>Spermatophyta</taxon>
        <taxon>Magnoliopsida</taxon>
        <taxon>Liliopsida</taxon>
        <taxon>Poales</taxon>
        <taxon>Poaceae</taxon>
        <taxon>BOP clade</taxon>
        <taxon>Oryzoideae</taxon>
        <taxon>Oryzeae</taxon>
        <taxon>Oryzinae</taxon>
        <taxon>Oryza</taxon>
    </lineage>
</organism>
<evidence type="ECO:0000256" key="1">
    <source>
        <dbReference type="SAM" id="MobiDB-lite"/>
    </source>
</evidence>